<protein>
    <recommendedName>
        <fullName evidence="4">Ribosome biogenesis protein NOP53</fullName>
    </recommendedName>
</protein>
<evidence type="ECO:0000256" key="1">
    <source>
        <dbReference type="SAM" id="MobiDB-lite"/>
    </source>
</evidence>
<gene>
    <name evidence="2" type="ORF">NDN08_005277</name>
</gene>
<dbReference type="Proteomes" id="UP001157974">
    <property type="component" value="Unassembled WGS sequence"/>
</dbReference>
<evidence type="ECO:0000313" key="2">
    <source>
        <dbReference type="EMBL" id="KAJ8908572.1"/>
    </source>
</evidence>
<sequence>MSAEGLESLGIRDLGSGRFLCEDDQSEFSELRFAKRHALRLAERGNSESGKDGGKPSKTESADANEEEEGESIGFYARLRSTILDSNTHEEKSRRVAINGTDASQSVLPKLSSLPPAEKWQALKSEPVGDELVEKIRMQSTDSKNSLLKDLVKKAKAGRNDFVAKRRKQLKRYNPRLALILGSFGQNEITDR</sequence>
<accession>A0AAV8V4B3</accession>
<evidence type="ECO:0000313" key="3">
    <source>
        <dbReference type="Proteomes" id="UP001157974"/>
    </source>
</evidence>
<reference evidence="2 3" key="1">
    <citation type="journal article" date="2023" name="Nat. Commun.">
        <title>Origin of minicircular mitochondrial genomes in red algae.</title>
        <authorList>
            <person name="Lee Y."/>
            <person name="Cho C.H."/>
            <person name="Lee Y.M."/>
            <person name="Park S.I."/>
            <person name="Yang J.H."/>
            <person name="West J.A."/>
            <person name="Bhattacharya D."/>
            <person name="Yoon H.S."/>
        </authorList>
    </citation>
    <scope>NUCLEOTIDE SEQUENCE [LARGE SCALE GENOMIC DNA]</scope>
    <source>
        <strain evidence="2 3">CCMP1338</strain>
        <tissue evidence="2">Whole cell</tissue>
    </source>
</reference>
<evidence type="ECO:0008006" key="4">
    <source>
        <dbReference type="Google" id="ProtNLM"/>
    </source>
</evidence>
<feature type="compositionally biased region" description="Basic and acidic residues" evidence="1">
    <location>
        <begin position="40"/>
        <end position="61"/>
    </location>
</feature>
<comment type="caution">
    <text evidence="2">The sequence shown here is derived from an EMBL/GenBank/DDBJ whole genome shotgun (WGS) entry which is preliminary data.</text>
</comment>
<feature type="region of interest" description="Disordered" evidence="1">
    <location>
        <begin position="40"/>
        <end position="73"/>
    </location>
</feature>
<dbReference type="AlphaFoldDB" id="A0AAV8V4B3"/>
<keyword evidence="3" id="KW-1185">Reference proteome</keyword>
<organism evidence="2 3">
    <name type="scientific">Rhodosorus marinus</name>
    <dbReference type="NCBI Taxonomy" id="101924"/>
    <lineage>
        <taxon>Eukaryota</taxon>
        <taxon>Rhodophyta</taxon>
        <taxon>Stylonematophyceae</taxon>
        <taxon>Stylonematales</taxon>
        <taxon>Stylonemataceae</taxon>
        <taxon>Rhodosorus</taxon>
    </lineage>
</organism>
<proteinExistence type="predicted"/>
<name>A0AAV8V4B3_9RHOD</name>
<dbReference type="EMBL" id="JAMWBK010000001">
    <property type="protein sequence ID" value="KAJ8908572.1"/>
    <property type="molecule type" value="Genomic_DNA"/>
</dbReference>